<comment type="caution">
    <text evidence="1">The sequence shown here is derived from an EMBL/GenBank/DDBJ whole genome shotgun (WGS) entry which is preliminary data.</text>
</comment>
<evidence type="ECO:0000313" key="2">
    <source>
        <dbReference type="Proteomes" id="UP001642540"/>
    </source>
</evidence>
<name>A0ABP1RXQ2_9HEXA</name>
<organism evidence="1 2">
    <name type="scientific">Orchesella dallaii</name>
    <dbReference type="NCBI Taxonomy" id="48710"/>
    <lineage>
        <taxon>Eukaryota</taxon>
        <taxon>Metazoa</taxon>
        <taxon>Ecdysozoa</taxon>
        <taxon>Arthropoda</taxon>
        <taxon>Hexapoda</taxon>
        <taxon>Collembola</taxon>
        <taxon>Entomobryomorpha</taxon>
        <taxon>Entomobryoidea</taxon>
        <taxon>Orchesellidae</taxon>
        <taxon>Orchesellinae</taxon>
        <taxon>Orchesella</taxon>
    </lineage>
</organism>
<proteinExistence type="predicted"/>
<evidence type="ECO:0000313" key="1">
    <source>
        <dbReference type="EMBL" id="CAL8138465.1"/>
    </source>
</evidence>
<protein>
    <submittedName>
        <fullName evidence="1">Uncharacterized protein</fullName>
    </submittedName>
</protein>
<gene>
    <name evidence="1" type="ORF">ODALV1_LOCUS27375</name>
</gene>
<dbReference type="Proteomes" id="UP001642540">
    <property type="component" value="Unassembled WGS sequence"/>
</dbReference>
<keyword evidence="2" id="KW-1185">Reference proteome</keyword>
<dbReference type="EMBL" id="CAXLJM020000124">
    <property type="protein sequence ID" value="CAL8138465.1"/>
    <property type="molecule type" value="Genomic_DNA"/>
</dbReference>
<sequence length="291" mass="33436">MYHALELLFPEDTDQFKHLLTSNSSLELGELCKYGILETTATDSTSSEIRFVHRTFAEYLVAWFLVEDENARCTSPEFKISRILSTHKAPKWKIEIPPLDPSEEPDFRNFLQHFRFDLPVVCYFINELTKTETEADAQLPQVSSLLYSTVYPHIAPVVCASAYHNHPHLLLAVYNFLPLPVEENPWKFESVQNDMDKIIKSTEITDEFLNQEEIRNLLTEGELKTIQVSTGLDRSENFFKMLKEKPDSFKIFFKNFISTSMNQVVAFETVRGSLSKHLGAHEIGAIINPIA</sequence>
<accession>A0ABP1RXQ2</accession>
<reference evidence="1 2" key="1">
    <citation type="submission" date="2024-08" db="EMBL/GenBank/DDBJ databases">
        <authorList>
            <person name="Cucini C."/>
            <person name="Frati F."/>
        </authorList>
    </citation>
    <scope>NUCLEOTIDE SEQUENCE [LARGE SCALE GENOMIC DNA]</scope>
</reference>